<dbReference type="InterPro" id="IPR043502">
    <property type="entry name" value="DNA/RNA_pol_sf"/>
</dbReference>
<feature type="domain" description="Integrase catalytic" evidence="3">
    <location>
        <begin position="212"/>
        <end position="379"/>
    </location>
</feature>
<dbReference type="InterPro" id="IPR025724">
    <property type="entry name" value="GAG-pre-integrase_dom"/>
</dbReference>
<gene>
    <name evidence="4" type="ORF">OSB04_019885</name>
</gene>
<dbReference type="InterPro" id="IPR054722">
    <property type="entry name" value="PolX-like_BBD"/>
</dbReference>
<dbReference type="GO" id="GO:0003676">
    <property type="term" value="F:nucleic acid binding"/>
    <property type="evidence" value="ECO:0007669"/>
    <property type="project" value="InterPro"/>
</dbReference>
<keyword evidence="1" id="KW-0645">Protease</keyword>
<dbReference type="EMBL" id="JARYMX010000005">
    <property type="protein sequence ID" value="KAJ9547342.1"/>
    <property type="molecule type" value="Genomic_DNA"/>
</dbReference>
<evidence type="ECO:0000313" key="4">
    <source>
        <dbReference type="EMBL" id="KAJ9547342.1"/>
    </source>
</evidence>
<dbReference type="Pfam" id="PF22936">
    <property type="entry name" value="Pol_BBD"/>
    <property type="match status" value="1"/>
</dbReference>
<comment type="caution">
    <text evidence="4">The sequence shown here is derived from an EMBL/GenBank/DDBJ whole genome shotgun (WGS) entry which is preliminary data.</text>
</comment>
<keyword evidence="1" id="KW-0378">Hydrolase</keyword>
<dbReference type="Proteomes" id="UP001172457">
    <property type="component" value="Chromosome 5"/>
</dbReference>
<dbReference type="GO" id="GO:0004190">
    <property type="term" value="F:aspartic-type endopeptidase activity"/>
    <property type="evidence" value="ECO:0007669"/>
    <property type="project" value="UniProtKB-KW"/>
</dbReference>
<proteinExistence type="predicted"/>
<evidence type="ECO:0000313" key="5">
    <source>
        <dbReference type="Proteomes" id="UP001172457"/>
    </source>
</evidence>
<evidence type="ECO:0000259" key="3">
    <source>
        <dbReference type="PROSITE" id="PS50994"/>
    </source>
</evidence>
<dbReference type="GO" id="GO:0015074">
    <property type="term" value="P:DNA integration"/>
    <property type="evidence" value="ECO:0007669"/>
    <property type="project" value="InterPro"/>
</dbReference>
<feature type="region of interest" description="Disordered" evidence="2">
    <location>
        <begin position="521"/>
        <end position="569"/>
    </location>
</feature>
<protein>
    <recommendedName>
        <fullName evidence="3">Integrase catalytic domain-containing protein</fullName>
    </recommendedName>
</protein>
<dbReference type="Pfam" id="PF07727">
    <property type="entry name" value="RVT_2"/>
    <property type="match status" value="1"/>
</dbReference>
<evidence type="ECO:0000256" key="1">
    <source>
        <dbReference type="ARBA" id="ARBA00022750"/>
    </source>
</evidence>
<dbReference type="PROSITE" id="PS50994">
    <property type="entry name" value="INTEGRASE"/>
    <property type="match status" value="1"/>
</dbReference>
<organism evidence="4 5">
    <name type="scientific">Centaurea solstitialis</name>
    <name type="common">yellow star-thistle</name>
    <dbReference type="NCBI Taxonomy" id="347529"/>
    <lineage>
        <taxon>Eukaryota</taxon>
        <taxon>Viridiplantae</taxon>
        <taxon>Streptophyta</taxon>
        <taxon>Embryophyta</taxon>
        <taxon>Tracheophyta</taxon>
        <taxon>Spermatophyta</taxon>
        <taxon>Magnoliopsida</taxon>
        <taxon>eudicotyledons</taxon>
        <taxon>Gunneridae</taxon>
        <taxon>Pentapetalae</taxon>
        <taxon>asterids</taxon>
        <taxon>campanulids</taxon>
        <taxon>Asterales</taxon>
        <taxon>Asteraceae</taxon>
        <taxon>Carduoideae</taxon>
        <taxon>Cardueae</taxon>
        <taxon>Centaureinae</taxon>
        <taxon>Centaurea</taxon>
    </lineage>
</organism>
<name>A0AA38W3C1_9ASTR</name>
<sequence>MDFPQQSKSNSYDICLIDCGSTHTILQDRKYFVTLTMKNANVNTISGCSNIIEGSGKANIVLQRGTKIVIENALFSSKSQRNLLSFKDIRRNGYHVETIDIDNIEYLYITSIVEGDKCVLEKLPSFSSGLYYSNISTFETYTVINKESTSLKPFYIWHDRLGHPGSNMMRKIIENSFGHSLKTKEILQFKEFSCAACSQGKLITRPSPVKIVTESPLFLERIQGDICGPIHPPCGPFRYFMILIDASSRWSHVCLLSTRNLAFSRLLAQIIKLRAHFPDNAIKTIRLDNAGEFRSQSFINYCMAIGITVEEPVAHVHTQNGLAESFIKRLQLIARPLLMRTKLPVSAWGHAILHAAALVRIRPISCNKLSPFQLALGQEPNISHFKIFGCAVYVPISPPQRSKMGPQRRLGIYVGFNSASIIKYLEPMTGDLFTARFADCHFDEAMFPTLGGESKMLVNDIVWKNSSLTHLDPPTKQRELEIQKIIHLQNIANQLPDAFTDLKRVTKSYIPAANAPIRIEVPKEHISANDSSKPQLKRGRPIGSKDKNPRKRKGAYDQNDQNMEANKEPENVIVEEIPLEDKEPKKVENDEISMSFTTSGKIWDRKSIILDNVFAYNIAVEITSLDDEMEPRSVEECKQRNDWKKWKEAIEVELNSLSKREVFGPIGKTPLGIKPVGYKWVFVRKRNENNEVVRYKARLVAQGFSQRPGIDYMETYSPVVDSITLRYLMSLAVHQSLDMRLMDVVTAYLYGSLDNEIYMKIPEGLKVPEEYRHSQDMCSIRLQKSLYGLKQSGRMWYNRLSQYLLKDGYKNDRICPCVFIKRFGSKFIIIAVYVDDLNIIGSLKEIMETSNYLKKEFEMKDLGKTKFCLGLQIEHLKNGIFIHQSAYTEKILKKFYMDKAHPLSTPMVVRSLDPKKDPFRPHENEEELLGPEVPYLSAIGALMYLANNTRPDISFSVSLLARFSSSPTRRHWNGSVDKGLFYANNSGHQLIGYADAGYLSDPHKCRSQTGYLFTSGGTAISWRSTKQTIAATSSNHSEIIAIHEASRECVWLRSITQHIQETCGLPSSKKTPTVVYEDNTACIEQLKQGYVKGDRTKHISPKLFYTHDLQQNGDIDVQQIRSTENLADLFTKALPTSSFEKLVHKIECDDYEKLNDVVIRGSNTCCTLFPLPRMMRAELWTRWR</sequence>
<dbReference type="PANTHER" id="PTHR11439:SF467">
    <property type="entry name" value="INTEGRASE CATALYTIC DOMAIN-CONTAINING PROTEIN"/>
    <property type="match status" value="1"/>
</dbReference>
<dbReference type="Pfam" id="PF13976">
    <property type="entry name" value="gag_pre-integrs"/>
    <property type="match status" value="1"/>
</dbReference>
<reference evidence="4" key="1">
    <citation type="submission" date="2023-03" db="EMBL/GenBank/DDBJ databases">
        <title>Chromosome-scale reference genome and RAD-based genetic map of yellow starthistle (Centaurea solstitialis) reveal putative structural variation and QTLs associated with invader traits.</title>
        <authorList>
            <person name="Reatini B."/>
            <person name="Cang F.A."/>
            <person name="Jiang Q."/>
            <person name="Mckibben M.T.W."/>
            <person name="Barker M.S."/>
            <person name="Rieseberg L.H."/>
            <person name="Dlugosch K.M."/>
        </authorList>
    </citation>
    <scope>NUCLEOTIDE SEQUENCE</scope>
    <source>
        <strain evidence="4">CAN-66</strain>
        <tissue evidence="4">Leaf</tissue>
    </source>
</reference>
<dbReference type="SUPFAM" id="SSF53098">
    <property type="entry name" value="Ribonuclease H-like"/>
    <property type="match status" value="1"/>
</dbReference>
<evidence type="ECO:0000256" key="2">
    <source>
        <dbReference type="SAM" id="MobiDB-lite"/>
    </source>
</evidence>
<dbReference type="InterPro" id="IPR013103">
    <property type="entry name" value="RVT_2"/>
</dbReference>
<dbReference type="InterPro" id="IPR036397">
    <property type="entry name" value="RNaseH_sf"/>
</dbReference>
<dbReference type="CDD" id="cd09272">
    <property type="entry name" value="RNase_HI_RT_Ty1"/>
    <property type="match status" value="1"/>
</dbReference>
<dbReference type="AlphaFoldDB" id="A0AA38W3C1"/>
<dbReference type="InterPro" id="IPR001584">
    <property type="entry name" value="Integrase_cat-core"/>
</dbReference>
<dbReference type="PANTHER" id="PTHR11439">
    <property type="entry name" value="GAG-POL-RELATED RETROTRANSPOSON"/>
    <property type="match status" value="1"/>
</dbReference>
<accession>A0AA38W3C1</accession>
<dbReference type="SUPFAM" id="SSF56672">
    <property type="entry name" value="DNA/RNA polymerases"/>
    <property type="match status" value="1"/>
</dbReference>
<dbReference type="InterPro" id="IPR012337">
    <property type="entry name" value="RNaseH-like_sf"/>
</dbReference>
<dbReference type="Gene3D" id="3.30.420.10">
    <property type="entry name" value="Ribonuclease H-like superfamily/Ribonuclease H"/>
    <property type="match status" value="1"/>
</dbReference>
<keyword evidence="1" id="KW-0064">Aspartyl protease</keyword>
<keyword evidence="5" id="KW-1185">Reference proteome</keyword>